<evidence type="ECO:0000313" key="7">
    <source>
        <dbReference type="EMBL" id="MVA98164.1"/>
    </source>
</evidence>
<evidence type="ECO:0000256" key="4">
    <source>
        <dbReference type="ARBA" id="ARBA00022989"/>
    </source>
</evidence>
<dbReference type="PANTHER" id="PTHR43723">
    <property type="entry name" value="COBALT TRANSPORT PROTEIN CBIQ"/>
    <property type="match status" value="1"/>
</dbReference>
<keyword evidence="5 6" id="KW-0472">Membrane</keyword>
<protein>
    <submittedName>
        <fullName evidence="7">Energy-coupling factor transporter transmembrane protein EcfT</fullName>
    </submittedName>
</protein>
<comment type="similarity">
    <text evidence="2">Belongs to the CbiQ family.</text>
</comment>
<comment type="subcellular location">
    <subcellularLocation>
        <location evidence="1">Membrane</location>
        <topology evidence="1">Multi-pass membrane protein</topology>
    </subcellularLocation>
</comment>
<evidence type="ECO:0000256" key="1">
    <source>
        <dbReference type="ARBA" id="ARBA00004141"/>
    </source>
</evidence>
<dbReference type="Proteomes" id="UP000463224">
    <property type="component" value="Unassembled WGS sequence"/>
</dbReference>
<dbReference type="InterPro" id="IPR052770">
    <property type="entry name" value="Cobalt_transport_CbiQ"/>
</dbReference>
<dbReference type="AlphaFoldDB" id="A0A844QHS7"/>
<feature type="transmembrane region" description="Helical" evidence="6">
    <location>
        <begin position="12"/>
        <end position="45"/>
    </location>
</feature>
<dbReference type="GO" id="GO:0043190">
    <property type="term" value="C:ATP-binding cassette (ABC) transporter complex"/>
    <property type="evidence" value="ECO:0007669"/>
    <property type="project" value="TreeGrafter"/>
</dbReference>
<dbReference type="PANTHER" id="PTHR43723:SF1">
    <property type="entry name" value="COBALT TRANSPORT PROTEIN CBIQ"/>
    <property type="match status" value="1"/>
</dbReference>
<reference evidence="7 8" key="1">
    <citation type="submission" date="2019-12" db="EMBL/GenBank/DDBJ databases">
        <title>Nitratireductor arenosus sp. nov., Isolated from sea sand, Jeju island, South Korea.</title>
        <authorList>
            <person name="Kim W."/>
        </authorList>
    </citation>
    <scope>NUCLEOTIDE SEQUENCE [LARGE SCALE GENOMIC DNA]</scope>
    <source>
        <strain evidence="7 8">CAU 1489</strain>
    </source>
</reference>
<evidence type="ECO:0000256" key="3">
    <source>
        <dbReference type="ARBA" id="ARBA00022692"/>
    </source>
</evidence>
<dbReference type="InterPro" id="IPR003339">
    <property type="entry name" value="ABC/ECF_trnsptr_transmembrane"/>
</dbReference>
<accession>A0A844QHS7</accession>
<gene>
    <name evidence="7" type="ORF">GN330_13015</name>
</gene>
<proteinExistence type="inferred from homology"/>
<name>A0A844QHS7_9HYPH</name>
<evidence type="ECO:0000256" key="5">
    <source>
        <dbReference type="ARBA" id="ARBA00023136"/>
    </source>
</evidence>
<dbReference type="CDD" id="cd16914">
    <property type="entry name" value="EcfT"/>
    <property type="match status" value="1"/>
</dbReference>
<feature type="transmembrane region" description="Helical" evidence="6">
    <location>
        <begin position="52"/>
        <end position="73"/>
    </location>
</feature>
<evidence type="ECO:0000313" key="8">
    <source>
        <dbReference type="Proteomes" id="UP000463224"/>
    </source>
</evidence>
<comment type="caution">
    <text evidence="7">The sequence shown here is derived from an EMBL/GenBank/DDBJ whole genome shotgun (WGS) entry which is preliminary data.</text>
</comment>
<dbReference type="EMBL" id="WPHG01000003">
    <property type="protein sequence ID" value="MVA98164.1"/>
    <property type="molecule type" value="Genomic_DNA"/>
</dbReference>
<dbReference type="Pfam" id="PF02361">
    <property type="entry name" value="CbiQ"/>
    <property type="match status" value="1"/>
</dbReference>
<keyword evidence="4 6" id="KW-1133">Transmembrane helix</keyword>
<sequence>MLSWLHPLPKLLVALAFLLASILVFDLVFQIALSLGIILVLIVFERVPVWKVLLLCVPFALFGFGFLTTSLLFRQEAGVALDASGQSLWHALPFSAGLTLFFRAVAGGLVSMAFALTTDPGQLVRALMARRLMPPRFAYALFSALELVPDLAGAANEIRLARAMRTGRPPRRIPGPVEIGALVVPLLAFAVRRAGRAAIAMEARGLAAGGARTIINLPRFSWRDAIFVGMAGLLLAMLIAGARTGWGVPVSAGAG</sequence>
<dbReference type="GO" id="GO:0006824">
    <property type="term" value="P:cobalt ion transport"/>
    <property type="evidence" value="ECO:0007669"/>
    <property type="project" value="TreeGrafter"/>
</dbReference>
<evidence type="ECO:0000256" key="6">
    <source>
        <dbReference type="SAM" id="Phobius"/>
    </source>
</evidence>
<evidence type="ECO:0000256" key="2">
    <source>
        <dbReference type="ARBA" id="ARBA00008564"/>
    </source>
</evidence>
<feature type="transmembrane region" description="Helical" evidence="6">
    <location>
        <begin position="225"/>
        <end position="246"/>
    </location>
</feature>
<keyword evidence="8" id="KW-1185">Reference proteome</keyword>
<organism evidence="7 8">
    <name type="scientific">Nitratireductor arenosus</name>
    <dbReference type="NCBI Taxonomy" id="2682096"/>
    <lineage>
        <taxon>Bacteria</taxon>
        <taxon>Pseudomonadati</taxon>
        <taxon>Pseudomonadota</taxon>
        <taxon>Alphaproteobacteria</taxon>
        <taxon>Hyphomicrobiales</taxon>
        <taxon>Phyllobacteriaceae</taxon>
        <taxon>Nitratireductor</taxon>
    </lineage>
</organism>
<keyword evidence="3 6" id="KW-0812">Transmembrane</keyword>
<feature type="transmembrane region" description="Helical" evidence="6">
    <location>
        <begin position="93"/>
        <end position="116"/>
    </location>
</feature>